<comment type="caution">
    <text evidence="8">The sequence shown here is derived from an EMBL/GenBank/DDBJ whole genome shotgun (WGS) entry which is preliminary data.</text>
</comment>
<name>A0A1E5W2U1_9POAL</name>
<evidence type="ECO:0000313" key="8">
    <source>
        <dbReference type="EMBL" id="OEL31709.1"/>
    </source>
</evidence>
<proteinExistence type="inferred from homology"/>
<gene>
    <name evidence="8" type="ORF">BAE44_0007272</name>
</gene>
<keyword evidence="4" id="KW-0378">Hydrolase</keyword>
<dbReference type="Pfam" id="PF14541">
    <property type="entry name" value="TAXi_C"/>
    <property type="match status" value="1"/>
</dbReference>
<dbReference type="InterPro" id="IPR032799">
    <property type="entry name" value="TAXi_C"/>
</dbReference>
<evidence type="ECO:0000256" key="2">
    <source>
        <dbReference type="ARBA" id="ARBA00022670"/>
    </source>
</evidence>
<keyword evidence="3" id="KW-0064">Aspartyl protease</keyword>
<dbReference type="AlphaFoldDB" id="A0A1E5W2U1"/>
<dbReference type="GO" id="GO:0004190">
    <property type="term" value="F:aspartic-type endopeptidase activity"/>
    <property type="evidence" value="ECO:0007669"/>
    <property type="project" value="UniProtKB-KW"/>
</dbReference>
<keyword evidence="5" id="KW-0325">Glycoprotein</keyword>
<feature type="signal peptide" evidence="6">
    <location>
        <begin position="1"/>
        <end position="19"/>
    </location>
</feature>
<dbReference type="CDD" id="cd05476">
    <property type="entry name" value="pepsin_A_like_plant"/>
    <property type="match status" value="1"/>
</dbReference>
<dbReference type="PANTHER" id="PTHR47967:SF83">
    <property type="entry name" value="OS05G0375700 PROTEIN"/>
    <property type="match status" value="1"/>
</dbReference>
<dbReference type="Proteomes" id="UP000095767">
    <property type="component" value="Unassembled WGS sequence"/>
</dbReference>
<dbReference type="PANTHER" id="PTHR47967">
    <property type="entry name" value="OS07G0603500 PROTEIN-RELATED"/>
    <property type="match status" value="1"/>
</dbReference>
<evidence type="ECO:0000256" key="4">
    <source>
        <dbReference type="ARBA" id="ARBA00022801"/>
    </source>
</evidence>
<dbReference type="InterPro" id="IPR034161">
    <property type="entry name" value="Pepsin-like_plant"/>
</dbReference>
<accession>A0A1E5W2U1</accession>
<feature type="domain" description="Peptidase A1" evidence="7">
    <location>
        <begin position="75"/>
        <end position="423"/>
    </location>
</feature>
<dbReference type="FunFam" id="2.40.70.10:FF:000069">
    <property type="entry name" value="Eukaryotic aspartyl protease family protein"/>
    <property type="match status" value="1"/>
</dbReference>
<dbReference type="InterPro" id="IPR033121">
    <property type="entry name" value="PEPTIDASE_A1"/>
</dbReference>
<feature type="chain" id="PRO_5009188793" evidence="6">
    <location>
        <begin position="20"/>
        <end position="430"/>
    </location>
</feature>
<dbReference type="InterPro" id="IPR051708">
    <property type="entry name" value="Plant_Aspart_Prot_A1"/>
</dbReference>
<evidence type="ECO:0000313" key="9">
    <source>
        <dbReference type="Proteomes" id="UP000095767"/>
    </source>
</evidence>
<dbReference type="InterPro" id="IPR021109">
    <property type="entry name" value="Peptidase_aspartic_dom_sf"/>
</dbReference>
<evidence type="ECO:0000256" key="1">
    <source>
        <dbReference type="ARBA" id="ARBA00007447"/>
    </source>
</evidence>
<dbReference type="EMBL" id="LWDX02022832">
    <property type="protein sequence ID" value="OEL31709.1"/>
    <property type="molecule type" value="Genomic_DNA"/>
</dbReference>
<dbReference type="GO" id="GO:0006508">
    <property type="term" value="P:proteolysis"/>
    <property type="evidence" value="ECO:0007669"/>
    <property type="project" value="UniProtKB-KW"/>
</dbReference>
<evidence type="ECO:0000256" key="6">
    <source>
        <dbReference type="SAM" id="SignalP"/>
    </source>
</evidence>
<dbReference type="GO" id="GO:0005576">
    <property type="term" value="C:extracellular region"/>
    <property type="evidence" value="ECO:0007669"/>
    <property type="project" value="TreeGrafter"/>
</dbReference>
<sequence>MKMGTVPLLWFALFCSSLAFTACGAAGIRLELTHVDAKANLTVEERMRRAMARTQHRLVASMDGTAPIHWATSQYIAEYRIGDPPQQAEAIIDTGSNLVWTQCSGCQPNNCFSQNLPNYDPSQSSTAQAVACGDAACSLGSETRCTSDGTACEVLTSYGAGTIFGQLGTEEFTFGSEEVTLAFGCITATRLTQGSLDGASGIIGLGRGGLSIVSQLSDTKFAYCLTPYFTNTVDPSHLFVGSSAGLSPNNAPVTSVPFVANPTDDPYNTFYYLPLTGITVGETMLDIPAGAFDLRQVGPGQWAGTLIDSGSPFTTLVDVAYQALRDELARQLGDSLVQPPSQRFDLCVARMDMSRLVPSLVLHFGSGGGDLVVPPENYWAPVDTTTSCLMVFQSPDTTTTIGNFMQQDMHLLYDLANGMLSFQTEDCSSM</sequence>
<evidence type="ECO:0000256" key="3">
    <source>
        <dbReference type="ARBA" id="ARBA00022750"/>
    </source>
</evidence>
<comment type="similarity">
    <text evidence="1">Belongs to the peptidase A1 family.</text>
</comment>
<reference evidence="8 9" key="1">
    <citation type="submission" date="2016-09" db="EMBL/GenBank/DDBJ databases">
        <title>The draft genome of Dichanthelium oligosanthes: A C3 panicoid grass species.</title>
        <authorList>
            <person name="Studer A.J."/>
            <person name="Schnable J.C."/>
            <person name="Brutnell T.P."/>
        </authorList>
    </citation>
    <scope>NUCLEOTIDE SEQUENCE [LARGE SCALE GENOMIC DNA]</scope>
    <source>
        <strain evidence="9">cv. Kellogg 1175</strain>
        <tissue evidence="8">Leaf</tissue>
    </source>
</reference>
<dbReference type="STRING" id="888268.A0A1E5W2U1"/>
<dbReference type="SUPFAM" id="SSF50630">
    <property type="entry name" value="Acid proteases"/>
    <property type="match status" value="1"/>
</dbReference>
<dbReference type="Pfam" id="PF14543">
    <property type="entry name" value="TAXi_N"/>
    <property type="match status" value="1"/>
</dbReference>
<keyword evidence="6" id="KW-0732">Signal</keyword>
<dbReference type="InterPro" id="IPR032861">
    <property type="entry name" value="TAXi_N"/>
</dbReference>
<protein>
    <submittedName>
        <fullName evidence="8">Aspartic proteinase nepenthesin-1</fullName>
    </submittedName>
</protein>
<dbReference type="OrthoDB" id="679966at2759"/>
<dbReference type="PROSITE" id="PS51767">
    <property type="entry name" value="PEPTIDASE_A1"/>
    <property type="match status" value="1"/>
</dbReference>
<dbReference type="PROSITE" id="PS51257">
    <property type="entry name" value="PROKAR_LIPOPROTEIN"/>
    <property type="match status" value="1"/>
</dbReference>
<keyword evidence="2" id="KW-0645">Protease</keyword>
<dbReference type="Gene3D" id="2.40.70.10">
    <property type="entry name" value="Acid Proteases"/>
    <property type="match status" value="2"/>
</dbReference>
<keyword evidence="9" id="KW-1185">Reference proteome</keyword>
<evidence type="ECO:0000259" key="7">
    <source>
        <dbReference type="PROSITE" id="PS51767"/>
    </source>
</evidence>
<evidence type="ECO:0000256" key="5">
    <source>
        <dbReference type="ARBA" id="ARBA00023180"/>
    </source>
</evidence>
<organism evidence="8 9">
    <name type="scientific">Dichanthelium oligosanthes</name>
    <dbReference type="NCBI Taxonomy" id="888268"/>
    <lineage>
        <taxon>Eukaryota</taxon>
        <taxon>Viridiplantae</taxon>
        <taxon>Streptophyta</taxon>
        <taxon>Embryophyta</taxon>
        <taxon>Tracheophyta</taxon>
        <taxon>Spermatophyta</taxon>
        <taxon>Magnoliopsida</taxon>
        <taxon>Liliopsida</taxon>
        <taxon>Poales</taxon>
        <taxon>Poaceae</taxon>
        <taxon>PACMAD clade</taxon>
        <taxon>Panicoideae</taxon>
        <taxon>Panicodae</taxon>
        <taxon>Paniceae</taxon>
        <taxon>Dichantheliinae</taxon>
        <taxon>Dichanthelium</taxon>
    </lineage>
</organism>